<dbReference type="Gene3D" id="2.60.40.10">
    <property type="entry name" value="Immunoglobulins"/>
    <property type="match status" value="6"/>
</dbReference>
<accession>K1PWW2</accession>
<dbReference type="InterPro" id="IPR036179">
    <property type="entry name" value="Ig-like_dom_sf"/>
</dbReference>
<reference evidence="2" key="1">
    <citation type="journal article" date="2012" name="Nature">
        <title>The oyster genome reveals stress adaptation and complexity of shell formation.</title>
        <authorList>
            <person name="Zhang G."/>
            <person name="Fang X."/>
            <person name="Guo X."/>
            <person name="Li L."/>
            <person name="Luo R."/>
            <person name="Xu F."/>
            <person name="Yang P."/>
            <person name="Zhang L."/>
            <person name="Wang X."/>
            <person name="Qi H."/>
            <person name="Xiong Z."/>
            <person name="Que H."/>
            <person name="Xie Y."/>
            <person name="Holland P.W."/>
            <person name="Paps J."/>
            <person name="Zhu Y."/>
            <person name="Wu F."/>
            <person name="Chen Y."/>
            <person name="Wang J."/>
            <person name="Peng C."/>
            <person name="Meng J."/>
            <person name="Yang L."/>
            <person name="Liu J."/>
            <person name="Wen B."/>
            <person name="Zhang N."/>
            <person name="Huang Z."/>
            <person name="Zhu Q."/>
            <person name="Feng Y."/>
            <person name="Mount A."/>
            <person name="Hedgecock D."/>
            <person name="Xu Z."/>
            <person name="Liu Y."/>
            <person name="Domazet-Loso T."/>
            <person name="Du Y."/>
            <person name="Sun X."/>
            <person name="Zhang S."/>
            <person name="Liu B."/>
            <person name="Cheng P."/>
            <person name="Jiang X."/>
            <person name="Li J."/>
            <person name="Fan D."/>
            <person name="Wang W."/>
            <person name="Fu W."/>
            <person name="Wang T."/>
            <person name="Wang B."/>
            <person name="Zhang J."/>
            <person name="Peng Z."/>
            <person name="Li Y."/>
            <person name="Li N."/>
            <person name="Wang J."/>
            <person name="Chen M."/>
            <person name="He Y."/>
            <person name="Tan F."/>
            <person name="Song X."/>
            <person name="Zheng Q."/>
            <person name="Huang R."/>
            <person name="Yang H."/>
            <person name="Du X."/>
            <person name="Chen L."/>
            <person name="Yang M."/>
            <person name="Gaffney P.M."/>
            <person name="Wang S."/>
            <person name="Luo L."/>
            <person name="She Z."/>
            <person name="Ming Y."/>
            <person name="Huang W."/>
            <person name="Zhang S."/>
            <person name="Huang B."/>
            <person name="Zhang Y."/>
            <person name="Qu T."/>
            <person name="Ni P."/>
            <person name="Miao G."/>
            <person name="Wang J."/>
            <person name="Wang Q."/>
            <person name="Steinberg C.E."/>
            <person name="Wang H."/>
            <person name="Li N."/>
            <person name="Qian L."/>
            <person name="Zhang G."/>
            <person name="Li Y."/>
            <person name="Yang H."/>
            <person name="Liu X."/>
            <person name="Wang J."/>
            <person name="Yin Y."/>
            <person name="Wang J."/>
        </authorList>
    </citation>
    <scope>NUCLEOTIDE SEQUENCE [LARGE SCALE GENOMIC DNA]</scope>
    <source>
        <strain evidence="2">05x7-T-G4-1.051#20</strain>
    </source>
</reference>
<dbReference type="SMR" id="K1PWW2"/>
<dbReference type="EMBL" id="JH817193">
    <property type="protein sequence ID" value="EKC20870.1"/>
    <property type="molecule type" value="Genomic_DNA"/>
</dbReference>
<dbReference type="CDD" id="cd00063">
    <property type="entry name" value="FN3"/>
    <property type="match status" value="4"/>
</dbReference>
<dbReference type="InterPro" id="IPR013783">
    <property type="entry name" value="Ig-like_fold"/>
</dbReference>
<dbReference type="PROSITE" id="PS50835">
    <property type="entry name" value="IG_LIKE"/>
    <property type="match status" value="1"/>
</dbReference>
<dbReference type="PANTHER" id="PTHR13817">
    <property type="entry name" value="TITIN"/>
    <property type="match status" value="1"/>
</dbReference>
<dbReference type="InterPro" id="IPR003961">
    <property type="entry name" value="FN3_dom"/>
</dbReference>
<protein>
    <submittedName>
        <fullName evidence="2">Protogenin B</fullName>
    </submittedName>
</protein>
<evidence type="ECO:0000313" key="2">
    <source>
        <dbReference type="EMBL" id="EKC20870.1"/>
    </source>
</evidence>
<sequence>MTPDNISSFPDPPTLVTRPKSGDYPVVLRTRLDCEAQGNPTPTYTWYHNGKKVKEDPGHILYAPLPPNRVKATPVSATAINVTWDVPCCHVFVYTVHYKWVSPDTKEEHLKQLVIQKDNHCLVQQLLPFTTYHFFIRAYNRNGSMPLVAPRIRTSSLSVGTITVDWSPLLAREKRGVITQYKIYFQKVDGGREQTNVIHNDTTTYTIHGLLPDQVYRVRVLAGTDKGFPVLHDDSWPWVSQRTLSKDSPCTVTPAPRLEVTPLNNSAVKVTWEVSNTSTEVTGFKLYVNRKIGPVHSRYIQLGADSNSTIVSGLETRIYYEAILEALGENETVSGKACRLFQALGPQRPPEPPPPMDIKVFARTPHSLSLNWSIPHWGEGITYYTVRYHVKDDDRKIMYERSDSQNHTLQDLTPYTTYTVSVRSHSTLTTGPFGTSQDITTLEDVPSPPEGVTFSPLSEGEVKLMWKPPTQRNGVIIFYIIQYHPELEDPEPLWTSMHSNGTLTQAVVRDLTSTVYYFKLRACTNAGKGPPSDVVKVVLNPCIRPCDGRNSSPPISSFSEGSDSFLRDQRLGIVIGCAIGLTSIIVCILVIVLRQRHYANLYRHSTRMVANPELGYRYQHQGFQTPETRRLMLVDRQGKVNYIPNPAGGRGQS</sequence>
<proteinExistence type="predicted"/>
<name>K1PWW2_MAGGI</name>
<dbReference type="SUPFAM" id="SSF49265">
    <property type="entry name" value="Fibronectin type III"/>
    <property type="match status" value="3"/>
</dbReference>
<gene>
    <name evidence="2" type="ORF">CGI_10005136</name>
</gene>
<dbReference type="SUPFAM" id="SSF48726">
    <property type="entry name" value="Immunoglobulin"/>
    <property type="match status" value="1"/>
</dbReference>
<keyword evidence="1" id="KW-0677">Repeat</keyword>
<dbReference type="InterPro" id="IPR007110">
    <property type="entry name" value="Ig-like_dom"/>
</dbReference>
<dbReference type="InterPro" id="IPR050964">
    <property type="entry name" value="Striated_Muscle_Regulatory"/>
</dbReference>
<evidence type="ECO:0000256" key="1">
    <source>
        <dbReference type="ARBA" id="ARBA00022737"/>
    </source>
</evidence>
<dbReference type="PANTHER" id="PTHR13817:SF166">
    <property type="entry name" value="NEURONAL IGCAM-RELATED"/>
    <property type="match status" value="1"/>
</dbReference>
<dbReference type="HOGENOM" id="CLU_357397_0_0_1"/>
<dbReference type="Pfam" id="PF00041">
    <property type="entry name" value="fn3"/>
    <property type="match status" value="4"/>
</dbReference>
<dbReference type="AlphaFoldDB" id="K1PWW2"/>
<dbReference type="PROSITE" id="PS50853">
    <property type="entry name" value="FN3"/>
    <property type="match status" value="4"/>
</dbReference>
<dbReference type="InterPro" id="IPR036116">
    <property type="entry name" value="FN3_sf"/>
</dbReference>
<dbReference type="InParanoid" id="K1PWW2"/>
<organism evidence="2">
    <name type="scientific">Magallana gigas</name>
    <name type="common">Pacific oyster</name>
    <name type="synonym">Crassostrea gigas</name>
    <dbReference type="NCBI Taxonomy" id="29159"/>
    <lineage>
        <taxon>Eukaryota</taxon>
        <taxon>Metazoa</taxon>
        <taxon>Spiralia</taxon>
        <taxon>Lophotrochozoa</taxon>
        <taxon>Mollusca</taxon>
        <taxon>Bivalvia</taxon>
        <taxon>Autobranchia</taxon>
        <taxon>Pteriomorphia</taxon>
        <taxon>Ostreida</taxon>
        <taxon>Ostreoidea</taxon>
        <taxon>Ostreidae</taxon>
        <taxon>Magallana</taxon>
    </lineage>
</organism>
<dbReference type="SMART" id="SM00060">
    <property type="entry name" value="FN3"/>
    <property type="match status" value="5"/>
</dbReference>